<reference evidence="2" key="1">
    <citation type="journal article" date="2013" name="Genetics">
        <title>The draft genome and transcriptome of Panagrellus redivivus are shaped by the harsh demands of a free-living lifestyle.</title>
        <authorList>
            <person name="Srinivasan J."/>
            <person name="Dillman A.R."/>
            <person name="Macchietto M.G."/>
            <person name="Heikkinen L."/>
            <person name="Lakso M."/>
            <person name="Fracchia K.M."/>
            <person name="Antoshechkin I."/>
            <person name="Mortazavi A."/>
            <person name="Wong G."/>
            <person name="Sternberg P.W."/>
        </authorList>
    </citation>
    <scope>NUCLEOTIDE SEQUENCE [LARGE SCALE GENOMIC DNA]</scope>
    <source>
        <strain evidence="2">MT8872</strain>
    </source>
</reference>
<protein>
    <submittedName>
        <fullName evidence="3">G_PROTEIN_RECEP_F1_2 domain-containing protein</fullName>
    </submittedName>
</protein>
<dbReference type="Proteomes" id="UP000492821">
    <property type="component" value="Unassembled WGS sequence"/>
</dbReference>
<dbReference type="WBParaSite" id="Pan_g12951.t1">
    <property type="protein sequence ID" value="Pan_g12951.t1"/>
    <property type="gene ID" value="Pan_g12951"/>
</dbReference>
<keyword evidence="2" id="KW-1185">Reference proteome</keyword>
<accession>A0A7E4UVG2</accession>
<name>A0A7E4UVG2_PANRE</name>
<reference evidence="3" key="2">
    <citation type="submission" date="2020-10" db="UniProtKB">
        <authorList>
            <consortium name="WormBaseParasite"/>
        </authorList>
    </citation>
    <scope>IDENTIFICATION</scope>
</reference>
<keyword evidence="1" id="KW-1133">Transmembrane helix</keyword>
<sequence length="104" mass="11854">MSSSIQYIQIDEDRIAKFVPDTVMYRVNTYVALTSMIIVLLNLTLLVTNKNFAKMYKILIALNLMDCIVLMGIFLEAKTRQATFAEITLTRKAKVVSSRDCIEL</sequence>
<feature type="transmembrane region" description="Helical" evidence="1">
    <location>
        <begin position="27"/>
        <end position="46"/>
    </location>
</feature>
<organism evidence="2 3">
    <name type="scientific">Panagrellus redivivus</name>
    <name type="common">Microworm</name>
    <dbReference type="NCBI Taxonomy" id="6233"/>
    <lineage>
        <taxon>Eukaryota</taxon>
        <taxon>Metazoa</taxon>
        <taxon>Ecdysozoa</taxon>
        <taxon>Nematoda</taxon>
        <taxon>Chromadorea</taxon>
        <taxon>Rhabditida</taxon>
        <taxon>Tylenchina</taxon>
        <taxon>Panagrolaimomorpha</taxon>
        <taxon>Panagrolaimoidea</taxon>
        <taxon>Panagrolaimidae</taxon>
        <taxon>Panagrellus</taxon>
    </lineage>
</organism>
<evidence type="ECO:0000313" key="3">
    <source>
        <dbReference type="WBParaSite" id="Pan_g12951.t1"/>
    </source>
</evidence>
<proteinExistence type="predicted"/>
<dbReference type="AlphaFoldDB" id="A0A7E4UVG2"/>
<keyword evidence="1" id="KW-0812">Transmembrane</keyword>
<feature type="transmembrane region" description="Helical" evidence="1">
    <location>
        <begin position="58"/>
        <end position="75"/>
    </location>
</feature>
<evidence type="ECO:0000313" key="2">
    <source>
        <dbReference type="Proteomes" id="UP000492821"/>
    </source>
</evidence>
<keyword evidence="1" id="KW-0472">Membrane</keyword>
<evidence type="ECO:0000256" key="1">
    <source>
        <dbReference type="SAM" id="Phobius"/>
    </source>
</evidence>